<sequence length="379" mass="42663">MKYRRMVTREVPPSTNSSFWGNGRMQQAPLLSSQSSFDEVRALTIGKRTDSSGKSVTNDPKRWLPLASSLKRLAKLVQLQINYVEGTSTHNASLPNFLVSSCLQENNSGEIEYNFGSDAHFDHLEQLPVIPSRKENKMMLDTTPQKGGRKKASRIHASTPKKVTVRSRKTTYLNPEDIPAIKSTVRLVVQRLRDYRLGVRKGYRGRPDSRGAPGSFKCPVYSTNTLHPRLTSLAEDCTDITLLPWRLSLTNTTDWMVLFSKSSGTVWSFSSLCKFVRRLAIWVRAAETSRPKPIRNVVTNVNRKGYSSTAIYNFAMDRLQRTHLPTADSVLERRGKQNGNLDVSAARTQIASLLTNLQRLENDHTVPEDLLKSTIQSSP</sequence>
<evidence type="ECO:0000313" key="2">
    <source>
        <dbReference type="EMBL" id="KAH3862616.1"/>
    </source>
</evidence>
<feature type="region of interest" description="Disordered" evidence="1">
    <location>
        <begin position="1"/>
        <end position="22"/>
    </location>
</feature>
<protein>
    <submittedName>
        <fullName evidence="2">Uncharacterized protein</fullName>
    </submittedName>
</protein>
<name>A0A9D4LTJ0_DREPO</name>
<accession>A0A9D4LTJ0</accession>
<reference evidence="2" key="1">
    <citation type="journal article" date="2019" name="bioRxiv">
        <title>The Genome of the Zebra Mussel, Dreissena polymorpha: A Resource for Invasive Species Research.</title>
        <authorList>
            <person name="McCartney M.A."/>
            <person name="Auch B."/>
            <person name="Kono T."/>
            <person name="Mallez S."/>
            <person name="Zhang Y."/>
            <person name="Obille A."/>
            <person name="Becker A."/>
            <person name="Abrahante J.E."/>
            <person name="Garbe J."/>
            <person name="Badalamenti J.P."/>
            <person name="Herman A."/>
            <person name="Mangelson H."/>
            <person name="Liachko I."/>
            <person name="Sullivan S."/>
            <person name="Sone E.D."/>
            <person name="Koren S."/>
            <person name="Silverstein K.A.T."/>
            <person name="Beckman K.B."/>
            <person name="Gohl D.M."/>
        </authorList>
    </citation>
    <scope>NUCLEOTIDE SEQUENCE</scope>
    <source>
        <strain evidence="2">Duluth1</strain>
        <tissue evidence="2">Whole animal</tissue>
    </source>
</reference>
<dbReference type="EMBL" id="JAIWYP010000002">
    <property type="protein sequence ID" value="KAH3862616.1"/>
    <property type="molecule type" value="Genomic_DNA"/>
</dbReference>
<dbReference type="Proteomes" id="UP000828390">
    <property type="component" value="Unassembled WGS sequence"/>
</dbReference>
<dbReference type="AlphaFoldDB" id="A0A9D4LTJ0"/>
<comment type="caution">
    <text evidence="2">The sequence shown here is derived from an EMBL/GenBank/DDBJ whole genome shotgun (WGS) entry which is preliminary data.</text>
</comment>
<keyword evidence="3" id="KW-1185">Reference proteome</keyword>
<proteinExistence type="predicted"/>
<reference evidence="2" key="2">
    <citation type="submission" date="2020-11" db="EMBL/GenBank/DDBJ databases">
        <authorList>
            <person name="McCartney M.A."/>
            <person name="Auch B."/>
            <person name="Kono T."/>
            <person name="Mallez S."/>
            <person name="Becker A."/>
            <person name="Gohl D.M."/>
            <person name="Silverstein K.A.T."/>
            <person name="Koren S."/>
            <person name="Bechman K.B."/>
            <person name="Herman A."/>
            <person name="Abrahante J.E."/>
            <person name="Garbe J."/>
        </authorList>
    </citation>
    <scope>NUCLEOTIDE SEQUENCE</scope>
    <source>
        <strain evidence="2">Duluth1</strain>
        <tissue evidence="2">Whole animal</tissue>
    </source>
</reference>
<feature type="region of interest" description="Disordered" evidence="1">
    <location>
        <begin position="141"/>
        <end position="161"/>
    </location>
</feature>
<evidence type="ECO:0000313" key="3">
    <source>
        <dbReference type="Proteomes" id="UP000828390"/>
    </source>
</evidence>
<gene>
    <name evidence="2" type="ORF">DPMN_025586</name>
</gene>
<organism evidence="2 3">
    <name type="scientific">Dreissena polymorpha</name>
    <name type="common">Zebra mussel</name>
    <name type="synonym">Mytilus polymorpha</name>
    <dbReference type="NCBI Taxonomy" id="45954"/>
    <lineage>
        <taxon>Eukaryota</taxon>
        <taxon>Metazoa</taxon>
        <taxon>Spiralia</taxon>
        <taxon>Lophotrochozoa</taxon>
        <taxon>Mollusca</taxon>
        <taxon>Bivalvia</taxon>
        <taxon>Autobranchia</taxon>
        <taxon>Heteroconchia</taxon>
        <taxon>Euheterodonta</taxon>
        <taxon>Imparidentia</taxon>
        <taxon>Neoheterodontei</taxon>
        <taxon>Myida</taxon>
        <taxon>Dreissenoidea</taxon>
        <taxon>Dreissenidae</taxon>
        <taxon>Dreissena</taxon>
    </lineage>
</organism>
<evidence type="ECO:0000256" key="1">
    <source>
        <dbReference type="SAM" id="MobiDB-lite"/>
    </source>
</evidence>